<gene>
    <name evidence="1" type="ORF">FK220_006660</name>
</gene>
<dbReference type="AlphaFoldDB" id="A0A967ED65"/>
<accession>A0A967ED65</accession>
<evidence type="ECO:0000313" key="2">
    <source>
        <dbReference type="Proteomes" id="UP000707206"/>
    </source>
</evidence>
<protein>
    <submittedName>
        <fullName evidence="1">DUF177 domain-containing protein</fullName>
    </submittedName>
</protein>
<comment type="caution">
    <text evidence="1">The sequence shown here is derived from an EMBL/GenBank/DDBJ whole genome shotgun (WGS) entry which is preliminary data.</text>
</comment>
<reference evidence="1" key="2">
    <citation type="submission" date="2020-03" db="EMBL/GenBank/DDBJ databases">
        <title>Flavobacteriaceae bacterium strain TP-CH-4, a member of the family Flavobacteriaceae isolated from a deep-sea seamount.</title>
        <authorList>
            <person name="Zhang D.-C."/>
        </authorList>
    </citation>
    <scope>NUCLEOTIDE SEQUENCE</scope>
    <source>
        <strain evidence="1">TP-CH-4</strain>
    </source>
</reference>
<dbReference type="InterPro" id="IPR003772">
    <property type="entry name" value="YceD"/>
</dbReference>
<evidence type="ECO:0000313" key="1">
    <source>
        <dbReference type="EMBL" id="NHF59013.1"/>
    </source>
</evidence>
<dbReference type="RefSeq" id="WP_152573469.1">
    <property type="nucleotide sequence ID" value="NZ_VIKU02000001.1"/>
</dbReference>
<dbReference type="Pfam" id="PF02620">
    <property type="entry name" value="YceD"/>
    <property type="match status" value="1"/>
</dbReference>
<sequence>MKHKEYSIPFSGLKQGKHEFDYLIENRFFETFGYGEFNAAMVNVTVYLNKTSTMLELTFKEKGSVNVDCDLTNEPFDLPIESTMDLVVKFGEVYNDENDEILIIPHGEHQINVAQYIYEMLVLAVPQKRVHPGVADGTLKSKALDTLRTLQPKEEKEITKENDPRWDALKKLITDK</sequence>
<proteinExistence type="predicted"/>
<reference evidence="1" key="1">
    <citation type="submission" date="2019-07" db="EMBL/GenBank/DDBJ databases">
        <authorList>
            <person name="De-Chao Zhang Q."/>
        </authorList>
    </citation>
    <scope>NUCLEOTIDE SEQUENCE</scope>
    <source>
        <strain evidence="1">TP-CH-4</strain>
    </source>
</reference>
<keyword evidence="2" id="KW-1185">Reference proteome</keyword>
<dbReference type="EMBL" id="VIKU02000001">
    <property type="protein sequence ID" value="NHF59013.1"/>
    <property type="molecule type" value="Genomic_DNA"/>
</dbReference>
<dbReference type="Proteomes" id="UP000707206">
    <property type="component" value="Unassembled WGS sequence"/>
</dbReference>
<name>A0A967ED65_9FLAO</name>
<organism evidence="1 2">
    <name type="scientific">Pelagihabitans pacificus</name>
    <dbReference type="NCBI Taxonomy" id="2696054"/>
    <lineage>
        <taxon>Bacteria</taxon>
        <taxon>Pseudomonadati</taxon>
        <taxon>Bacteroidota</taxon>
        <taxon>Flavobacteriia</taxon>
        <taxon>Flavobacteriales</taxon>
        <taxon>Flavobacteriaceae</taxon>
        <taxon>Pelagihabitans</taxon>
    </lineage>
</organism>